<dbReference type="EMBL" id="NVUU01000123">
    <property type="protein sequence ID" value="PCI91862.1"/>
    <property type="molecule type" value="Genomic_DNA"/>
</dbReference>
<accession>A0A2A4YEY8</accession>
<dbReference type="EMBL" id="NVUU01000062">
    <property type="protein sequence ID" value="PCI93418.1"/>
    <property type="molecule type" value="Genomic_DNA"/>
</dbReference>
<comment type="caution">
    <text evidence="2">The sequence shown here is derived from an EMBL/GenBank/DDBJ whole genome shotgun (WGS) entry which is preliminary data.</text>
</comment>
<reference evidence="2" key="2">
    <citation type="journal article" date="2018" name="ISME J.">
        <title>A dynamic microbial community with high functional redundancy inhabits the cold, oxic subseafloor aquifer.</title>
        <authorList>
            <person name="Tully B.J."/>
            <person name="Wheat C.G."/>
            <person name="Glazer B.T."/>
            <person name="Huber J.A."/>
        </authorList>
    </citation>
    <scope>NUCLEOTIDE SEQUENCE</scope>
    <source>
        <strain evidence="2">NORP81</strain>
    </source>
</reference>
<gene>
    <name evidence="2" type="ORF">COB11_05345</name>
    <name evidence="1" type="ORF">COB11_08080</name>
</gene>
<proteinExistence type="predicted"/>
<evidence type="ECO:0000313" key="3">
    <source>
        <dbReference type="Proteomes" id="UP000217838"/>
    </source>
</evidence>
<name>A0A2A4YEY8_UNCAE</name>
<organism evidence="2 3">
    <name type="scientific">Aerophobetes bacterium</name>
    <dbReference type="NCBI Taxonomy" id="2030807"/>
    <lineage>
        <taxon>Bacteria</taxon>
        <taxon>Candidatus Aerophobota</taxon>
    </lineage>
</organism>
<sequence length="135" mass="15516">MAVTLRSLLEQRNFKQLRDHCTSNIRIKYTCKDTGTNTILYSKNLNGFANLITTMRVVFFARKYSKIITCSFYRDQQGAAHTCVITAGIATKYKGPKQTIFTYYSTIDFYKNGPGGNFSFVKVQEFRTKKVIHIV</sequence>
<reference evidence="3" key="1">
    <citation type="submission" date="2017-08" db="EMBL/GenBank/DDBJ databases">
        <title>A dynamic microbial community with high functional redundancy inhabits the cold, oxic subseafloor aquifer.</title>
        <authorList>
            <person name="Tully B.J."/>
            <person name="Wheat C.G."/>
            <person name="Glazer B.T."/>
            <person name="Huber J.A."/>
        </authorList>
    </citation>
    <scope>NUCLEOTIDE SEQUENCE [LARGE SCALE GENOMIC DNA]</scope>
</reference>
<protein>
    <submittedName>
        <fullName evidence="2">Uncharacterized protein</fullName>
    </submittedName>
</protein>
<evidence type="ECO:0000313" key="1">
    <source>
        <dbReference type="EMBL" id="PCI91862.1"/>
    </source>
</evidence>
<evidence type="ECO:0000313" key="2">
    <source>
        <dbReference type="EMBL" id="PCI93418.1"/>
    </source>
</evidence>
<dbReference type="AlphaFoldDB" id="A0A2A4YEY8"/>
<dbReference type="Proteomes" id="UP000217838">
    <property type="component" value="Unassembled WGS sequence"/>
</dbReference>